<keyword evidence="2" id="KW-1185">Reference proteome</keyword>
<sequence>ELELPGLVGWVQRGIRALGCLLFALSRGFNAPYLRRLLNVLPVGAYTLYPLGMSSNLFEWRRNSYQDPKF</sequence>
<evidence type="ECO:0000313" key="1">
    <source>
        <dbReference type="EMBL" id="PON82951.1"/>
    </source>
</evidence>
<organism evidence="1 2">
    <name type="scientific">Trema orientale</name>
    <name type="common">Charcoal tree</name>
    <name type="synonym">Celtis orientalis</name>
    <dbReference type="NCBI Taxonomy" id="63057"/>
    <lineage>
        <taxon>Eukaryota</taxon>
        <taxon>Viridiplantae</taxon>
        <taxon>Streptophyta</taxon>
        <taxon>Embryophyta</taxon>
        <taxon>Tracheophyta</taxon>
        <taxon>Spermatophyta</taxon>
        <taxon>Magnoliopsida</taxon>
        <taxon>eudicotyledons</taxon>
        <taxon>Gunneridae</taxon>
        <taxon>Pentapetalae</taxon>
        <taxon>rosids</taxon>
        <taxon>fabids</taxon>
        <taxon>Rosales</taxon>
        <taxon>Cannabaceae</taxon>
        <taxon>Trema</taxon>
    </lineage>
</organism>
<name>A0A2P5EBM3_TREOI</name>
<dbReference type="EMBL" id="JXTC01000186">
    <property type="protein sequence ID" value="PON82951.1"/>
    <property type="molecule type" value="Genomic_DNA"/>
</dbReference>
<evidence type="ECO:0000313" key="2">
    <source>
        <dbReference type="Proteomes" id="UP000237000"/>
    </source>
</evidence>
<accession>A0A2P5EBM3</accession>
<dbReference type="InParanoid" id="A0A2P5EBM3"/>
<gene>
    <name evidence="1" type="ORF">TorRG33x02_212470</name>
</gene>
<protein>
    <submittedName>
        <fullName evidence="1">Uncharacterized protein</fullName>
    </submittedName>
</protein>
<reference evidence="2" key="1">
    <citation type="submission" date="2016-06" db="EMBL/GenBank/DDBJ databases">
        <title>Parallel loss of symbiosis genes in relatives of nitrogen-fixing non-legume Parasponia.</title>
        <authorList>
            <person name="Van Velzen R."/>
            <person name="Holmer R."/>
            <person name="Bu F."/>
            <person name="Rutten L."/>
            <person name="Van Zeijl A."/>
            <person name="Liu W."/>
            <person name="Santuari L."/>
            <person name="Cao Q."/>
            <person name="Sharma T."/>
            <person name="Shen D."/>
            <person name="Roswanjaya Y."/>
            <person name="Wardhani T."/>
            <person name="Kalhor M.S."/>
            <person name="Jansen J."/>
            <person name="Van den Hoogen J."/>
            <person name="Gungor B."/>
            <person name="Hartog M."/>
            <person name="Hontelez J."/>
            <person name="Verver J."/>
            <person name="Yang W.-C."/>
            <person name="Schijlen E."/>
            <person name="Repin R."/>
            <person name="Schilthuizen M."/>
            <person name="Schranz E."/>
            <person name="Heidstra R."/>
            <person name="Miyata K."/>
            <person name="Fedorova E."/>
            <person name="Kohlen W."/>
            <person name="Bisseling T."/>
            <person name="Smit S."/>
            <person name="Geurts R."/>
        </authorList>
    </citation>
    <scope>NUCLEOTIDE SEQUENCE [LARGE SCALE GENOMIC DNA]</scope>
    <source>
        <strain evidence="2">cv. RG33-2</strain>
    </source>
</reference>
<dbReference type="Proteomes" id="UP000237000">
    <property type="component" value="Unassembled WGS sequence"/>
</dbReference>
<feature type="non-terminal residue" evidence="1">
    <location>
        <position position="1"/>
    </location>
</feature>
<comment type="caution">
    <text evidence="1">The sequence shown here is derived from an EMBL/GenBank/DDBJ whole genome shotgun (WGS) entry which is preliminary data.</text>
</comment>
<dbReference type="AlphaFoldDB" id="A0A2P5EBM3"/>
<proteinExistence type="predicted"/>
<dbReference type="OrthoDB" id="10293719at2759"/>